<accession>A0A9W8J9Z8</accession>
<feature type="non-terminal residue" evidence="2">
    <location>
        <position position="386"/>
    </location>
</feature>
<dbReference type="AlphaFoldDB" id="A0A9W8J9Z8"/>
<dbReference type="OrthoDB" id="3199068at2759"/>
<protein>
    <submittedName>
        <fullName evidence="2">Uncharacterized protein</fullName>
    </submittedName>
</protein>
<dbReference type="Proteomes" id="UP001140091">
    <property type="component" value="Unassembled WGS sequence"/>
</dbReference>
<feature type="region of interest" description="Disordered" evidence="1">
    <location>
        <begin position="255"/>
        <end position="274"/>
    </location>
</feature>
<comment type="caution">
    <text evidence="2">The sequence shown here is derived from an EMBL/GenBank/DDBJ whole genome shotgun (WGS) entry which is preliminary data.</text>
</comment>
<organism evidence="2 3">
    <name type="scientific">Candolleomyces eurysporus</name>
    <dbReference type="NCBI Taxonomy" id="2828524"/>
    <lineage>
        <taxon>Eukaryota</taxon>
        <taxon>Fungi</taxon>
        <taxon>Dikarya</taxon>
        <taxon>Basidiomycota</taxon>
        <taxon>Agaricomycotina</taxon>
        <taxon>Agaricomycetes</taxon>
        <taxon>Agaricomycetidae</taxon>
        <taxon>Agaricales</taxon>
        <taxon>Agaricineae</taxon>
        <taxon>Psathyrellaceae</taxon>
        <taxon>Candolleomyces</taxon>
    </lineage>
</organism>
<evidence type="ECO:0000313" key="3">
    <source>
        <dbReference type="Proteomes" id="UP001140091"/>
    </source>
</evidence>
<reference evidence="2" key="1">
    <citation type="submission" date="2022-06" db="EMBL/GenBank/DDBJ databases">
        <title>Genome Sequence of Candolleomyces eurysporus.</title>
        <authorList>
            <person name="Buettner E."/>
        </authorList>
    </citation>
    <scope>NUCLEOTIDE SEQUENCE</scope>
    <source>
        <strain evidence="2">VTCC 930004</strain>
    </source>
</reference>
<evidence type="ECO:0000313" key="2">
    <source>
        <dbReference type="EMBL" id="KAJ2930169.1"/>
    </source>
</evidence>
<evidence type="ECO:0000256" key="1">
    <source>
        <dbReference type="SAM" id="MobiDB-lite"/>
    </source>
</evidence>
<gene>
    <name evidence="2" type="ORF">H1R20_g6962</name>
</gene>
<sequence>MSLSLLVWASKSVFELGMISASSLSLTTAVNMAQDLPTNPPSKLDGEHYWDFVTFSVEGCLFRLPKYRFVEESKDFWKGYQFDPDNELVPQAAEEPEYTNVTINADTSSSPNLDQGQHVISLNDVTVDDFRYFLKWQSVLKLSTTWSFNDIRHQAIKEIEAGDGGMTAVNQIILAKEYNVSEWLLTGYKTLITREETIDLQEGEEIGLRNALQLYELRDQYFRQGWLEETLESEIQCKFELELDIMREIEGKYPTKKERKAAEDAKAKSDQEERARAQQKAKLLIEQAESRKKAVEECERGIEIKRQELAQMEKEKEALLAPPPIGPSPEDRRAAKMARKAARKEKARSYKTVTDTACDPTPEVVDPCVPSILGSKPMVEILEMPA</sequence>
<keyword evidence="3" id="KW-1185">Reference proteome</keyword>
<feature type="region of interest" description="Disordered" evidence="1">
    <location>
        <begin position="342"/>
        <end position="365"/>
    </location>
</feature>
<dbReference type="EMBL" id="JANBPK010000848">
    <property type="protein sequence ID" value="KAJ2930169.1"/>
    <property type="molecule type" value="Genomic_DNA"/>
</dbReference>
<proteinExistence type="predicted"/>
<name>A0A9W8J9Z8_9AGAR</name>